<geneLocation type="plasmid" evidence="1">
    <name>pF8475</name>
</geneLocation>
<keyword evidence="1" id="KW-0614">Plasmid</keyword>
<protein>
    <recommendedName>
        <fullName evidence="3">DNA methyltransferase</fullName>
    </recommendedName>
</protein>
<evidence type="ECO:0008006" key="3">
    <source>
        <dbReference type="Google" id="ProtNLM"/>
    </source>
</evidence>
<organism evidence="1">
    <name type="scientific">Salmonella typhimurium</name>
    <dbReference type="NCBI Taxonomy" id="90371"/>
    <lineage>
        <taxon>Bacteria</taxon>
        <taxon>Pseudomonadati</taxon>
        <taxon>Pseudomonadota</taxon>
        <taxon>Gammaproteobacteria</taxon>
        <taxon>Enterobacterales</taxon>
        <taxon>Enterobacteriaceae</taxon>
        <taxon>Salmonella</taxon>
    </lineage>
</organism>
<dbReference type="RefSeq" id="WP_000443266.1">
    <property type="nucleotide sequence ID" value="NZ_CP051379.1"/>
</dbReference>
<name>A0A0G3B1E3_SALTM</name>
<dbReference type="EMBL" id="KP899804">
    <property type="protein sequence ID" value="AKJ19966.1"/>
    <property type="molecule type" value="Genomic_DNA"/>
</dbReference>
<sequence>MESEQLITKITQTLKRPDGSEVRIVVEQAFGSGLTPSLGVYVLRRPTIADNWQLCKTAPHKDWRTMSVDEYQKHGRSEMLRYVSIGEILRLSAAIGKPMSYVDTCPGLQG</sequence>
<dbReference type="EMBL" id="KP899805">
    <property type="protein sequence ID" value="AKJ20163.1"/>
    <property type="molecule type" value="Genomic_DNA"/>
</dbReference>
<geneLocation type="plasmid" evidence="2">
    <name>p109/9</name>
</geneLocation>
<evidence type="ECO:0000313" key="1">
    <source>
        <dbReference type="EMBL" id="AKJ19966.1"/>
    </source>
</evidence>
<accession>A0A0G3B1E3</accession>
<evidence type="ECO:0000313" key="2">
    <source>
        <dbReference type="EMBL" id="AKJ20163.1"/>
    </source>
</evidence>
<dbReference type="AlphaFoldDB" id="A0A0G3B1E3"/>
<reference evidence="1" key="1">
    <citation type="submission" date="2015-03" db="EMBL/GenBank/DDBJ databases">
        <title>Complete genome sequences of four Salmonella Typhimurium IncHI1 plasmids and their characteristics.</title>
        <authorList>
            <person name="Kubasova T."/>
            <person name="Matiasovicova J."/>
            <person name="Cejkova D."/>
            <person name="Sekelova Z."/>
            <person name="Polansky O."/>
            <person name="Medvecky M."/>
            <person name="Rychlik I."/>
            <person name="Juricova H."/>
        </authorList>
    </citation>
    <scope>NUCLEOTIDE SEQUENCE</scope>
    <source>
        <strain evidence="2">109/9</strain>
        <strain evidence="1">F8475</strain>
        <plasmid evidence="2">p109/9</plasmid>
        <plasmid evidence="1">pF8475</plasmid>
    </source>
</reference>
<proteinExistence type="predicted"/>